<dbReference type="AlphaFoldDB" id="A0A6V7TLF8"/>
<organism evidence="3 4">
    <name type="scientific">Meloidogyne enterolobii</name>
    <name type="common">Root-knot nematode worm</name>
    <name type="synonym">Meloidogyne mayaguensis</name>
    <dbReference type="NCBI Taxonomy" id="390850"/>
    <lineage>
        <taxon>Eukaryota</taxon>
        <taxon>Metazoa</taxon>
        <taxon>Ecdysozoa</taxon>
        <taxon>Nematoda</taxon>
        <taxon>Chromadorea</taxon>
        <taxon>Rhabditida</taxon>
        <taxon>Tylenchina</taxon>
        <taxon>Tylenchomorpha</taxon>
        <taxon>Tylenchoidea</taxon>
        <taxon>Meloidogynidae</taxon>
        <taxon>Meloidogyninae</taxon>
        <taxon>Meloidogyne</taxon>
    </lineage>
</organism>
<dbReference type="Pfam" id="PF04371">
    <property type="entry name" value="PAD_porph"/>
    <property type="match status" value="1"/>
</dbReference>
<sequence>MSKIFFIIFLFNFFPSINSNPLKLPYENRSLIVLAAPSIWDVNYADDFISIVEFQIKLVKILNEYETAILIADRHTMPLLDGRTKMLREHLPSTLLLEGNIYDINLRDFAPMGCLKQIKFIYRNAEWAPIASKQVDDSINRFLMKNRIKLQRREPEVVLSGRDVVDNGKNRALISNTALITNMEKLPEWSLTLKLQNAFNKVVIVPSPTSFTGRKNLRLDDVLAFADDGLLIISGLDPVTKSRTISELYKREKKDVAVLELPIGDEEKYVKDEGNCGLYTTMLGTEKSLFVPVFGNNPANWKRGYSTKTDKMVLRLIETNTRKRVIPVNIPREICRRGISLRSLAWILRGSAANQIRGLARGKEN</sequence>
<name>A0A6V7TLF8_MELEN</name>
<dbReference type="GO" id="GO:0004668">
    <property type="term" value="F:protein-arginine deiminase activity"/>
    <property type="evidence" value="ECO:0007669"/>
    <property type="project" value="InterPro"/>
</dbReference>
<dbReference type="InterPro" id="IPR007466">
    <property type="entry name" value="Peptidyl-Arg-deiminase_porph"/>
</dbReference>
<feature type="chain" id="PRO_5028157672" evidence="2">
    <location>
        <begin position="20"/>
        <end position="365"/>
    </location>
</feature>
<protein>
    <submittedName>
        <fullName evidence="3">Uncharacterized protein</fullName>
    </submittedName>
</protein>
<dbReference type="OrthoDB" id="544103at2759"/>
<keyword evidence="2" id="KW-0732">Signal</keyword>
<feature type="signal peptide" evidence="2">
    <location>
        <begin position="1"/>
        <end position="19"/>
    </location>
</feature>
<dbReference type="Gene3D" id="3.75.10.10">
    <property type="entry name" value="L-arginine/glycine Amidinotransferase, Chain A"/>
    <property type="match status" value="1"/>
</dbReference>
<comment type="caution">
    <text evidence="3">The sequence shown here is derived from an EMBL/GenBank/DDBJ whole genome shotgun (WGS) entry which is preliminary data.</text>
</comment>
<accession>A0A6V7TLF8</accession>
<evidence type="ECO:0000256" key="1">
    <source>
        <dbReference type="ARBA" id="ARBA00022801"/>
    </source>
</evidence>
<evidence type="ECO:0000313" key="4">
    <source>
        <dbReference type="Proteomes" id="UP000580250"/>
    </source>
</evidence>
<proteinExistence type="predicted"/>
<keyword evidence="1" id="KW-0378">Hydrolase</keyword>
<dbReference type="GO" id="GO:0009446">
    <property type="term" value="P:putrescine biosynthetic process"/>
    <property type="evidence" value="ECO:0007669"/>
    <property type="project" value="InterPro"/>
</dbReference>
<evidence type="ECO:0000256" key="2">
    <source>
        <dbReference type="SAM" id="SignalP"/>
    </source>
</evidence>
<reference evidence="3 4" key="1">
    <citation type="submission" date="2020-08" db="EMBL/GenBank/DDBJ databases">
        <authorList>
            <person name="Koutsovoulos G."/>
            <person name="Danchin GJ E."/>
        </authorList>
    </citation>
    <scope>NUCLEOTIDE SEQUENCE [LARGE SCALE GENOMIC DNA]</scope>
</reference>
<evidence type="ECO:0000313" key="3">
    <source>
        <dbReference type="EMBL" id="CAD2126565.1"/>
    </source>
</evidence>
<dbReference type="EMBL" id="CAJEWN010000005">
    <property type="protein sequence ID" value="CAD2126565.1"/>
    <property type="molecule type" value="Genomic_DNA"/>
</dbReference>
<dbReference type="SUPFAM" id="SSF55909">
    <property type="entry name" value="Pentein"/>
    <property type="match status" value="1"/>
</dbReference>
<dbReference type="Proteomes" id="UP000580250">
    <property type="component" value="Unassembled WGS sequence"/>
</dbReference>
<gene>
    <name evidence="3" type="ORF">MENT_LOCUS1548</name>
</gene>